<dbReference type="Proteomes" id="UP001295423">
    <property type="component" value="Unassembled WGS sequence"/>
</dbReference>
<organism evidence="1 2">
    <name type="scientific">Cylindrotheca closterium</name>
    <dbReference type="NCBI Taxonomy" id="2856"/>
    <lineage>
        <taxon>Eukaryota</taxon>
        <taxon>Sar</taxon>
        <taxon>Stramenopiles</taxon>
        <taxon>Ochrophyta</taxon>
        <taxon>Bacillariophyta</taxon>
        <taxon>Bacillariophyceae</taxon>
        <taxon>Bacillariophycidae</taxon>
        <taxon>Bacillariales</taxon>
        <taxon>Bacillariaceae</taxon>
        <taxon>Cylindrotheca</taxon>
    </lineage>
</organism>
<accession>A0AAD2FCC0</accession>
<dbReference type="AlphaFoldDB" id="A0AAD2FCC0"/>
<evidence type="ECO:0000313" key="1">
    <source>
        <dbReference type="EMBL" id="CAJ1930993.1"/>
    </source>
</evidence>
<comment type="caution">
    <text evidence="1">The sequence shown here is derived from an EMBL/GenBank/DDBJ whole genome shotgun (WGS) entry which is preliminary data.</text>
</comment>
<dbReference type="EMBL" id="CAKOGP040000114">
    <property type="protein sequence ID" value="CAJ1930993.1"/>
    <property type="molecule type" value="Genomic_DNA"/>
</dbReference>
<proteinExistence type="predicted"/>
<reference evidence="1" key="1">
    <citation type="submission" date="2023-08" db="EMBL/GenBank/DDBJ databases">
        <authorList>
            <person name="Audoor S."/>
            <person name="Bilcke G."/>
        </authorList>
    </citation>
    <scope>NUCLEOTIDE SEQUENCE</scope>
</reference>
<sequence length="211" mass="22820">MSTVSSTNQEFFPILANIYPWASTDGTGPQFSSIDQTMGFNEMVAAAMDTASFGSGGFEIHHLLKARQPTTAVRLELGRVDGFRSVQLAWLREGCNNGGDFDLTDAYDHEVVCLPQYSSIFVAAAEVGGGEACLELSTTASAESLNTAVETGRYQNSCSIPPINAMVELPSGVTLWEVQVGRTERNGIFNGLSLKENYFARVWLTVKPSDC</sequence>
<protein>
    <submittedName>
        <fullName evidence="1">Uncharacterized protein</fullName>
    </submittedName>
</protein>
<name>A0AAD2FCC0_9STRA</name>
<gene>
    <name evidence="1" type="ORF">CYCCA115_LOCUS2188</name>
</gene>
<evidence type="ECO:0000313" key="2">
    <source>
        <dbReference type="Proteomes" id="UP001295423"/>
    </source>
</evidence>
<keyword evidence="2" id="KW-1185">Reference proteome</keyword>